<dbReference type="EMBL" id="JAJNDB010000001">
    <property type="protein sequence ID" value="MCD2191897.1"/>
    <property type="molecule type" value="Genomic_DNA"/>
</dbReference>
<evidence type="ECO:0000313" key="1">
    <source>
        <dbReference type="EMBL" id="MCD2191897.1"/>
    </source>
</evidence>
<reference evidence="1 2" key="1">
    <citation type="submission" date="2021-11" db="EMBL/GenBank/DDBJ databases">
        <title>Draft genome sequence of Actinomycetospora sp. SF1 isolated from the rhizosphere soil.</title>
        <authorList>
            <person name="Duangmal K."/>
            <person name="Chantavorakit T."/>
        </authorList>
    </citation>
    <scope>NUCLEOTIDE SEQUENCE [LARGE SCALE GENOMIC DNA]</scope>
    <source>
        <strain evidence="1 2">TBRC 5722</strain>
    </source>
</reference>
<protein>
    <submittedName>
        <fullName evidence="1">Uncharacterized protein</fullName>
    </submittedName>
</protein>
<comment type="caution">
    <text evidence="1">The sequence shown here is derived from an EMBL/GenBank/DDBJ whole genome shotgun (WGS) entry which is preliminary data.</text>
</comment>
<organism evidence="1 2">
    <name type="scientific">Actinomycetospora endophytica</name>
    <dbReference type="NCBI Taxonomy" id="2291215"/>
    <lineage>
        <taxon>Bacteria</taxon>
        <taxon>Bacillati</taxon>
        <taxon>Actinomycetota</taxon>
        <taxon>Actinomycetes</taxon>
        <taxon>Pseudonocardiales</taxon>
        <taxon>Pseudonocardiaceae</taxon>
        <taxon>Actinomycetospora</taxon>
    </lineage>
</organism>
<proteinExistence type="predicted"/>
<keyword evidence="2" id="KW-1185">Reference proteome</keyword>
<name>A0ABS8P0X7_9PSEU</name>
<dbReference type="Proteomes" id="UP001199469">
    <property type="component" value="Unassembled WGS sequence"/>
</dbReference>
<accession>A0ABS8P0X7</accession>
<gene>
    <name evidence="1" type="ORF">LQ327_00645</name>
</gene>
<dbReference type="RefSeq" id="WP_230729591.1">
    <property type="nucleotide sequence ID" value="NZ_JAJNDB010000001.1"/>
</dbReference>
<sequence>MDEKVLVSTRRALHGVAELVLAGPQQRAHGTIHLQAVPGGFRATAAPVRVEGVELVWDSGRIGLEGRSCAELASAVDATAAAPGTYPDASGVAPEEPLAVDPIAADLLESCLARGDEGLRRFAAGCEPVLWPEHFDVGIDLDEVNYGLSPGDAQYPRPYAYVGPWSPRDGTFWNVSFGALRWADDLPDADAVAAFFEEGRRRT</sequence>
<evidence type="ECO:0000313" key="2">
    <source>
        <dbReference type="Proteomes" id="UP001199469"/>
    </source>
</evidence>